<name>A0A484YD90_9ZZZZ</name>
<evidence type="ECO:0000313" key="2">
    <source>
        <dbReference type="EMBL" id="VFS34098.1"/>
    </source>
</evidence>
<dbReference type="AlphaFoldDB" id="A0A484YD90"/>
<reference evidence="2" key="1">
    <citation type="submission" date="2019-03" db="EMBL/GenBank/DDBJ databases">
        <authorList>
            <person name="Danneels B."/>
        </authorList>
    </citation>
    <scope>NUCLEOTIDE SEQUENCE</scope>
</reference>
<proteinExistence type="predicted"/>
<protein>
    <submittedName>
        <fullName evidence="2">Uncharacterized protein</fullName>
    </submittedName>
</protein>
<feature type="compositionally biased region" description="Basic and acidic residues" evidence="1">
    <location>
        <begin position="1"/>
        <end position="19"/>
    </location>
</feature>
<feature type="region of interest" description="Disordered" evidence="1">
    <location>
        <begin position="1"/>
        <end position="21"/>
    </location>
</feature>
<sequence length="43" mass="4670">MIEWRESCAGRGTETHDEPGGFGKLVAVVEQPCQAGNTAKRRP</sequence>
<accession>A0A484YD90</accession>
<gene>
    <name evidence="2" type="ORF">RAN7_2085</name>
</gene>
<evidence type="ECO:0000256" key="1">
    <source>
        <dbReference type="SAM" id="MobiDB-lite"/>
    </source>
</evidence>
<dbReference type="EMBL" id="CAADIZ010000073">
    <property type="protein sequence ID" value="VFS34098.1"/>
    <property type="molecule type" value="Genomic_DNA"/>
</dbReference>
<organism evidence="2">
    <name type="scientific">plant metagenome</name>
    <dbReference type="NCBI Taxonomy" id="1297885"/>
    <lineage>
        <taxon>unclassified sequences</taxon>
        <taxon>metagenomes</taxon>
        <taxon>organismal metagenomes</taxon>
    </lineage>
</organism>